<sequence length="377" mass="39853">MSACSAVEAKLAALLSSVSATVVKRPLREWLLKEAVVAAATACLAAPAAGAGIGGVPEACSACAVIDGYEDVLIKYGHDHKKATGEDIRRRLVDGGHRELAKEWVSLRNGRRACAHPHRELLDKIHGALSCAADPPTCCSTGASGDEGYHSDSASGSGDGLSGSLQELARVKQELALVKEEAFAHSQRADEAEGMLLVERARVAECQELLSSAEGRLQECQAVADSLCDELMATRAVAWGFSQELQHIEAKDSAVREVVSPADGEEVLAEASSGANQESEGEIEYAAKSSGLSFGVGAEKISSCSSSPGPAPLDEDMMYLRAKRMVEVLNTREFAFNPIDDEAVSALAGFGDYWASQLVEEMIAMKAKIRNPSGFIK</sequence>
<dbReference type="EMBL" id="CAUYUJ010014497">
    <property type="protein sequence ID" value="CAK0841972.1"/>
    <property type="molecule type" value="Genomic_DNA"/>
</dbReference>
<keyword evidence="2" id="KW-1185">Reference proteome</keyword>
<name>A0ABN9T9V3_9DINO</name>
<protein>
    <submittedName>
        <fullName evidence="1">Uncharacterized protein</fullName>
    </submittedName>
</protein>
<proteinExistence type="predicted"/>
<dbReference type="Proteomes" id="UP001189429">
    <property type="component" value="Unassembled WGS sequence"/>
</dbReference>
<evidence type="ECO:0000313" key="1">
    <source>
        <dbReference type="EMBL" id="CAK0841972.1"/>
    </source>
</evidence>
<gene>
    <name evidence="1" type="ORF">PCOR1329_LOCUS37030</name>
</gene>
<accession>A0ABN9T9V3</accession>
<organism evidence="1 2">
    <name type="scientific">Prorocentrum cordatum</name>
    <dbReference type="NCBI Taxonomy" id="2364126"/>
    <lineage>
        <taxon>Eukaryota</taxon>
        <taxon>Sar</taxon>
        <taxon>Alveolata</taxon>
        <taxon>Dinophyceae</taxon>
        <taxon>Prorocentrales</taxon>
        <taxon>Prorocentraceae</taxon>
        <taxon>Prorocentrum</taxon>
    </lineage>
</organism>
<feature type="non-terminal residue" evidence="1">
    <location>
        <position position="377"/>
    </location>
</feature>
<comment type="caution">
    <text evidence="1">The sequence shown here is derived from an EMBL/GenBank/DDBJ whole genome shotgun (WGS) entry which is preliminary data.</text>
</comment>
<evidence type="ECO:0000313" key="2">
    <source>
        <dbReference type="Proteomes" id="UP001189429"/>
    </source>
</evidence>
<reference evidence="1" key="1">
    <citation type="submission" date="2023-10" db="EMBL/GenBank/DDBJ databases">
        <authorList>
            <person name="Chen Y."/>
            <person name="Shah S."/>
            <person name="Dougan E. K."/>
            <person name="Thang M."/>
            <person name="Chan C."/>
        </authorList>
    </citation>
    <scope>NUCLEOTIDE SEQUENCE [LARGE SCALE GENOMIC DNA]</scope>
</reference>